<name>A0A5K7SF48_9BACT</name>
<evidence type="ECO:0000259" key="3">
    <source>
        <dbReference type="Pfam" id="PF00294"/>
    </source>
</evidence>
<dbReference type="CDD" id="cd01166">
    <property type="entry name" value="KdgK"/>
    <property type="match status" value="1"/>
</dbReference>
<reference evidence="4" key="1">
    <citation type="journal article" date="2020" name="Int. J. Syst. Evol. Microbiol.">
        <title>Aquipluma nitroreducens gen. nov. sp. nov., a novel facultatively anaerobic bacterium isolated from a freshwater lake.</title>
        <authorList>
            <person name="Watanabe M."/>
            <person name="Kojima H."/>
            <person name="Fukui M."/>
        </authorList>
    </citation>
    <scope>NUCLEOTIDE SEQUENCE</scope>
    <source>
        <strain evidence="4">MeG22</strain>
    </source>
</reference>
<dbReference type="EMBL" id="AP018694">
    <property type="protein sequence ID" value="BBE20221.1"/>
    <property type="molecule type" value="Genomic_DNA"/>
</dbReference>
<organism evidence="4 5">
    <name type="scientific">Aquipluma nitroreducens</name>
    <dbReference type="NCBI Taxonomy" id="2010828"/>
    <lineage>
        <taxon>Bacteria</taxon>
        <taxon>Pseudomonadati</taxon>
        <taxon>Bacteroidota</taxon>
        <taxon>Bacteroidia</taxon>
        <taxon>Marinilabiliales</taxon>
        <taxon>Prolixibacteraceae</taxon>
        <taxon>Aquipluma</taxon>
    </lineage>
</organism>
<dbReference type="PANTHER" id="PTHR10584:SF166">
    <property type="entry name" value="RIBOKINASE"/>
    <property type="match status" value="1"/>
</dbReference>
<dbReference type="InterPro" id="IPR029056">
    <property type="entry name" value="Ribokinase-like"/>
</dbReference>
<evidence type="ECO:0000313" key="5">
    <source>
        <dbReference type="Proteomes" id="UP001193389"/>
    </source>
</evidence>
<feature type="domain" description="Carbohydrate kinase PfkB" evidence="3">
    <location>
        <begin position="8"/>
        <end position="299"/>
    </location>
</feature>
<proteinExistence type="predicted"/>
<keyword evidence="5" id="KW-1185">Reference proteome</keyword>
<evidence type="ECO:0000256" key="1">
    <source>
        <dbReference type="ARBA" id="ARBA00022679"/>
    </source>
</evidence>
<keyword evidence="2" id="KW-0418">Kinase</keyword>
<dbReference type="GO" id="GO:0016301">
    <property type="term" value="F:kinase activity"/>
    <property type="evidence" value="ECO:0007669"/>
    <property type="project" value="UniProtKB-KW"/>
</dbReference>
<accession>A0A5K7SF48</accession>
<evidence type="ECO:0000256" key="2">
    <source>
        <dbReference type="ARBA" id="ARBA00022777"/>
    </source>
</evidence>
<dbReference type="Pfam" id="PF00294">
    <property type="entry name" value="PfkB"/>
    <property type="match status" value="1"/>
</dbReference>
<dbReference type="RefSeq" id="WP_318348389.1">
    <property type="nucleotide sequence ID" value="NZ_AP018694.1"/>
</dbReference>
<gene>
    <name evidence="4" type="ORF">AQPE_4412</name>
</gene>
<dbReference type="SUPFAM" id="SSF53613">
    <property type="entry name" value="Ribokinase-like"/>
    <property type="match status" value="1"/>
</dbReference>
<sequence length="320" mass="34477">MNTKQKPDVIVLGELNVDIILNGIEQFPKMGKEILAENMNLTLGSSSAIFASNLSTLGTKVAFIGKIGKDGFAAVVLDSLQEKGVDTSNIIQSDTLNTGATIVLNYDQDRAMVTYPGAMEDLKLEDIDFSFLSTARHLHFSSIFLQPGIRESLPAMFAKAKSLGMTTSLDPQWDPAEKWEVNLYELLPTLDIFLPNKAEFFLLTGTDSLEEGIEKIKVIDPNITLIIKDGANGAYAWKAGNLIHQPAYLNTEVVDCIGAGDSFNAGLIHAFIKGSSLEKCLESGALTGAVSTTKAGGTGAFESLEGLRKIAIDHFGMKLN</sequence>
<dbReference type="AlphaFoldDB" id="A0A5K7SF48"/>
<keyword evidence="1" id="KW-0808">Transferase</keyword>
<dbReference type="Gene3D" id="3.40.1190.20">
    <property type="match status" value="1"/>
</dbReference>
<dbReference type="PANTHER" id="PTHR10584">
    <property type="entry name" value="SUGAR KINASE"/>
    <property type="match status" value="1"/>
</dbReference>
<dbReference type="InterPro" id="IPR011611">
    <property type="entry name" value="PfkB_dom"/>
</dbReference>
<protein>
    <submittedName>
        <fullName evidence="4">Ribokinase</fullName>
    </submittedName>
</protein>
<evidence type="ECO:0000313" key="4">
    <source>
        <dbReference type="EMBL" id="BBE20221.1"/>
    </source>
</evidence>
<dbReference type="Proteomes" id="UP001193389">
    <property type="component" value="Chromosome"/>
</dbReference>
<dbReference type="KEGG" id="anf:AQPE_4412"/>